<feature type="domain" description="Glyoxalase-like" evidence="1">
    <location>
        <begin position="52"/>
        <end position="225"/>
    </location>
</feature>
<name>A0ABR6Z4R8_9BURK</name>
<reference evidence="2 3" key="1">
    <citation type="submission" date="2020-08" db="EMBL/GenBank/DDBJ databases">
        <title>Novel species isolated from subtropical streams in China.</title>
        <authorList>
            <person name="Lu H."/>
        </authorList>
    </citation>
    <scope>NUCLEOTIDE SEQUENCE [LARGE SCALE GENOMIC DNA]</scope>
    <source>
        <strain evidence="2 3">NL8W</strain>
    </source>
</reference>
<dbReference type="EMBL" id="JACOFX010000001">
    <property type="protein sequence ID" value="MBC3906725.1"/>
    <property type="molecule type" value="Genomic_DNA"/>
</dbReference>
<evidence type="ECO:0000313" key="2">
    <source>
        <dbReference type="EMBL" id="MBC3906725.1"/>
    </source>
</evidence>
<dbReference type="InterPro" id="IPR029068">
    <property type="entry name" value="Glyas_Bleomycin-R_OHBP_Dase"/>
</dbReference>
<dbReference type="InterPro" id="IPR025870">
    <property type="entry name" value="Glyoxalase-like_dom"/>
</dbReference>
<evidence type="ECO:0000313" key="3">
    <source>
        <dbReference type="Proteomes" id="UP000646911"/>
    </source>
</evidence>
<accession>A0ABR6Z4R8</accession>
<proteinExistence type="predicted"/>
<dbReference type="Proteomes" id="UP000646911">
    <property type="component" value="Unassembled WGS sequence"/>
</dbReference>
<keyword evidence="3" id="KW-1185">Reference proteome</keyword>
<protein>
    <submittedName>
        <fullName evidence="2">VOC family protein</fullName>
    </submittedName>
</protein>
<dbReference type="Pfam" id="PF13468">
    <property type="entry name" value="Glyoxalase_3"/>
    <property type="match status" value="1"/>
</dbReference>
<dbReference type="Gene3D" id="3.10.180.10">
    <property type="entry name" value="2,3-Dihydroxybiphenyl 1,2-Dioxygenase, domain 1"/>
    <property type="match status" value="1"/>
</dbReference>
<gene>
    <name evidence="2" type="ORF">H8L47_04045</name>
</gene>
<organism evidence="2 3">
    <name type="scientific">Undibacterium umbellatum</name>
    <dbReference type="NCBI Taxonomy" id="2762300"/>
    <lineage>
        <taxon>Bacteria</taxon>
        <taxon>Pseudomonadati</taxon>
        <taxon>Pseudomonadota</taxon>
        <taxon>Betaproteobacteria</taxon>
        <taxon>Burkholderiales</taxon>
        <taxon>Oxalobacteraceae</taxon>
        <taxon>Undibacterium</taxon>
    </lineage>
</organism>
<comment type="caution">
    <text evidence="2">The sequence shown here is derived from an EMBL/GenBank/DDBJ whole genome shotgun (WGS) entry which is preliminary data.</text>
</comment>
<evidence type="ECO:0000259" key="1">
    <source>
        <dbReference type="Pfam" id="PF13468"/>
    </source>
</evidence>
<sequence length="258" mass="28104">MAQCLASGAVSTCDHYSGSRKSPASQSRCSQIDWLSLLLLDNAEDNLPACIIDHITITAPDLISGAAYVKRVLGVEPQAGGEHARMGTHNMFVRLGPELFLEVIAPNPNATRPARPRWFALDTLMPVSQPRLSNWVVRTTDIQAAIGQTQENLGNIEAMSRGGNHWLITIPEDGSLPLQGIAPALIEWHTVAHPATGMHDQGMSLLKLELLHPDTIRFSQLMQELKVEGNIEIKPVLTGLAPQLIAHIMTPFGLRILS</sequence>